<reference evidence="3" key="1">
    <citation type="submission" date="2016-04" db="EMBL/GenBank/DDBJ databases">
        <authorList>
            <person name="Evans L.H."/>
            <person name="Alamgir A."/>
            <person name="Owens N."/>
            <person name="Weber N.D."/>
            <person name="Virtaneva K."/>
            <person name="Barbian K."/>
            <person name="Babar A."/>
            <person name="Rosenke K."/>
        </authorList>
    </citation>
    <scope>NUCLEOTIDE SEQUENCE</scope>
    <source>
        <strain evidence="3">92-2</strain>
    </source>
</reference>
<keyword evidence="2" id="KW-0732">Signal</keyword>
<proteinExistence type="predicted"/>
<evidence type="ECO:0008006" key="4">
    <source>
        <dbReference type="Google" id="ProtNLM"/>
    </source>
</evidence>
<organism evidence="3">
    <name type="scientific">uncultured Desulfovibrio sp</name>
    <dbReference type="NCBI Taxonomy" id="167968"/>
    <lineage>
        <taxon>Bacteria</taxon>
        <taxon>Pseudomonadati</taxon>
        <taxon>Thermodesulfobacteriota</taxon>
        <taxon>Desulfovibrionia</taxon>
        <taxon>Desulfovibrionales</taxon>
        <taxon>Desulfovibrionaceae</taxon>
        <taxon>Desulfovibrio</taxon>
        <taxon>environmental samples</taxon>
    </lineage>
</organism>
<evidence type="ECO:0000313" key="3">
    <source>
        <dbReference type="EMBL" id="SBW01259.1"/>
    </source>
</evidence>
<feature type="chain" id="PRO_5012442692" description="Lipoprotein" evidence="2">
    <location>
        <begin position="24"/>
        <end position="206"/>
    </location>
</feature>
<accession>A0A212JPA0</accession>
<dbReference type="EMBL" id="FLUP01000001">
    <property type="protein sequence ID" value="SBW01259.1"/>
    <property type="molecule type" value="Genomic_DNA"/>
</dbReference>
<gene>
    <name evidence="3" type="ORF">KM92DES2_11466</name>
</gene>
<feature type="signal peptide" evidence="2">
    <location>
        <begin position="1"/>
        <end position="23"/>
    </location>
</feature>
<evidence type="ECO:0000256" key="2">
    <source>
        <dbReference type="SAM" id="SignalP"/>
    </source>
</evidence>
<feature type="region of interest" description="Disordered" evidence="1">
    <location>
        <begin position="147"/>
        <end position="206"/>
    </location>
</feature>
<protein>
    <recommendedName>
        <fullName evidence="4">Lipoprotein</fullName>
    </recommendedName>
</protein>
<dbReference type="AlphaFoldDB" id="A0A212JPA0"/>
<name>A0A212JPA0_9BACT</name>
<feature type="compositionally biased region" description="Low complexity" evidence="1">
    <location>
        <begin position="166"/>
        <end position="175"/>
    </location>
</feature>
<dbReference type="PROSITE" id="PS51257">
    <property type="entry name" value="PROKAR_LIPOPROTEIN"/>
    <property type="match status" value="1"/>
</dbReference>
<sequence length="206" mass="21334">MRRPLVILAVTLLAALMAGCSTMEISNPFTNDPLTGGVDTGTSQLLGVPTPAGMQRFPTHGYQTAGAGGAQGLEIFRGDADMGFVAQIMFTGLQGQGWHLRMAQRKGIRSVYVYERGSTMATLTIERETMGTVLAIWVADRMPDGATLPMQENTGASGYGGGNSGSGSSSGYSESSGGGGGMNSSPKPGFTESWGGNKGGLQERNL</sequence>
<evidence type="ECO:0000256" key="1">
    <source>
        <dbReference type="SAM" id="MobiDB-lite"/>
    </source>
</evidence>
<dbReference type="RefSeq" id="WP_192113532.1">
    <property type="nucleotide sequence ID" value="NZ_LT598928.1"/>
</dbReference>